<dbReference type="AlphaFoldDB" id="A0A1F7I5A9"/>
<evidence type="ECO:0000313" key="2">
    <source>
        <dbReference type="Proteomes" id="UP000179024"/>
    </source>
</evidence>
<dbReference type="EMBL" id="MGAE01000053">
    <property type="protein sequence ID" value="OGK38557.1"/>
    <property type="molecule type" value="Genomic_DNA"/>
</dbReference>
<dbReference type="Gene3D" id="3.30.110.170">
    <property type="entry name" value="Protein of unknown function (DUF541), domain 1"/>
    <property type="match status" value="1"/>
</dbReference>
<dbReference type="InterPro" id="IPR052022">
    <property type="entry name" value="26kDa_periplasmic_antigen"/>
</dbReference>
<dbReference type="Gene3D" id="3.30.70.2970">
    <property type="entry name" value="Protein of unknown function (DUF541), domain 2"/>
    <property type="match status" value="1"/>
</dbReference>
<dbReference type="InterPro" id="IPR007497">
    <property type="entry name" value="SIMPL/DUF541"/>
</dbReference>
<sequence length="247" mass="26296">MIDKKPVQTYLAVVAITIAGLYVVHSLDISYPLSMRTSSASTELSVVGEGEVDAVPDIAQVGVGIQVANVPTAEEAQNQIAQVNNDLIKAMTSLGIDKKDLVTSNYSVFPGYSAENSRISSYNGNATVTIKVRNMEKLASVITAATNSGTNQVQGISFSIDDPSQFREAARKEAIADARAQAEKLAKDLDIKLGKVVNVIESQSGGGPIPYYAKSADFMTAETVESPIIEPGTQTVTSTVTLFFEKR</sequence>
<gene>
    <name evidence="1" type="ORF">A3F34_01260</name>
</gene>
<dbReference type="Proteomes" id="UP000179024">
    <property type="component" value="Unassembled WGS sequence"/>
</dbReference>
<evidence type="ECO:0008006" key="3">
    <source>
        <dbReference type="Google" id="ProtNLM"/>
    </source>
</evidence>
<dbReference type="GO" id="GO:0006974">
    <property type="term" value="P:DNA damage response"/>
    <property type="evidence" value="ECO:0007669"/>
    <property type="project" value="TreeGrafter"/>
</dbReference>
<protein>
    <recommendedName>
        <fullName evidence="3">SIMPL domain-containing protein</fullName>
    </recommendedName>
</protein>
<name>A0A1F7I5A9_9BACT</name>
<organism evidence="1 2">
    <name type="scientific">Candidatus Roizmanbacteria bacterium RIFCSPHIGHO2_12_FULL_44_10</name>
    <dbReference type="NCBI Taxonomy" id="1802054"/>
    <lineage>
        <taxon>Bacteria</taxon>
        <taxon>Candidatus Roizmaniibacteriota</taxon>
    </lineage>
</organism>
<proteinExistence type="predicted"/>
<dbReference type="PANTHER" id="PTHR34387">
    <property type="entry name" value="SLR1258 PROTEIN"/>
    <property type="match status" value="1"/>
</dbReference>
<dbReference type="PANTHER" id="PTHR34387:SF1">
    <property type="entry name" value="PERIPLASMIC IMMUNOGENIC PROTEIN"/>
    <property type="match status" value="1"/>
</dbReference>
<evidence type="ECO:0000313" key="1">
    <source>
        <dbReference type="EMBL" id="OGK38557.1"/>
    </source>
</evidence>
<reference evidence="1 2" key="1">
    <citation type="journal article" date="2016" name="Nat. Commun.">
        <title>Thousands of microbial genomes shed light on interconnected biogeochemical processes in an aquifer system.</title>
        <authorList>
            <person name="Anantharaman K."/>
            <person name="Brown C.T."/>
            <person name="Hug L.A."/>
            <person name="Sharon I."/>
            <person name="Castelle C.J."/>
            <person name="Probst A.J."/>
            <person name="Thomas B.C."/>
            <person name="Singh A."/>
            <person name="Wilkins M.J."/>
            <person name="Karaoz U."/>
            <person name="Brodie E.L."/>
            <person name="Williams K.H."/>
            <person name="Hubbard S.S."/>
            <person name="Banfield J.F."/>
        </authorList>
    </citation>
    <scope>NUCLEOTIDE SEQUENCE [LARGE SCALE GENOMIC DNA]</scope>
</reference>
<comment type="caution">
    <text evidence="1">The sequence shown here is derived from an EMBL/GenBank/DDBJ whole genome shotgun (WGS) entry which is preliminary data.</text>
</comment>
<accession>A0A1F7I5A9</accession>
<dbReference type="Pfam" id="PF04402">
    <property type="entry name" value="SIMPL"/>
    <property type="match status" value="1"/>
</dbReference>